<sequence>MEYRRRLIDQELDELFAELPAVALDGAKGVGKTATASARAASVVQLDLAAQRVAVVADPRSVLVRPRPLLIDEWQHVPEVWDVVRHAVDADRSGGQFLFTGSATPGEGATAHSGAGRIVRLRMRPMTLSERGIVEPAVSLGELLTGRRGAVAGETSLRLVDYVDAIVASGLPGLQGLSKRARRTSLDSYITNIVDRDIPEQGVAVRRPDVLTDWLRAYAAATASTASYTEILDAATAGVRDKPDRGTTTSYRDTLARIWVLDPVPAWTASGSPLKRLQQMPKHHLMDPALAARLLGLTAESLLDGEGRPLGPQEGTMLGSLFESLATLCVRVTAQAAEAGVRHLRTRNGDHEVDLIVVRPDGRVLAVEVKLAAAVSDTDVRHLRWLRDSIGDRLLDAVVLNTGPTAYRRPDGIAVIPLGLLGA</sequence>
<dbReference type="Pfam" id="PF13173">
    <property type="entry name" value="AAA_14"/>
    <property type="match status" value="1"/>
</dbReference>
<dbReference type="EMBL" id="FQZG01000117">
    <property type="protein sequence ID" value="SHJ95791.1"/>
    <property type="molecule type" value="Genomic_DNA"/>
</dbReference>
<evidence type="ECO:0000259" key="2">
    <source>
        <dbReference type="Pfam" id="PF13635"/>
    </source>
</evidence>
<dbReference type="STRING" id="1123357.SAMN02745244_03653"/>
<evidence type="ECO:0000313" key="3">
    <source>
        <dbReference type="EMBL" id="SHJ95791.1"/>
    </source>
</evidence>
<feature type="domain" description="AAA" evidence="1">
    <location>
        <begin position="20"/>
        <end position="130"/>
    </location>
</feature>
<evidence type="ECO:0000259" key="1">
    <source>
        <dbReference type="Pfam" id="PF13173"/>
    </source>
</evidence>
<dbReference type="RefSeq" id="WP_175558406.1">
    <property type="nucleotide sequence ID" value="NZ_FQZG01000117.1"/>
</dbReference>
<dbReference type="PANTHER" id="PTHR43566:SF2">
    <property type="entry name" value="DUF4143 DOMAIN-CONTAINING PROTEIN"/>
    <property type="match status" value="1"/>
</dbReference>
<dbReference type="AlphaFoldDB" id="A0A1M6NJ75"/>
<evidence type="ECO:0008006" key="5">
    <source>
        <dbReference type="Google" id="ProtNLM"/>
    </source>
</evidence>
<dbReference type="InterPro" id="IPR041682">
    <property type="entry name" value="AAA_14"/>
</dbReference>
<name>A0A1M6NJ75_9ACTN</name>
<evidence type="ECO:0000313" key="4">
    <source>
        <dbReference type="Proteomes" id="UP000184512"/>
    </source>
</evidence>
<dbReference type="PANTHER" id="PTHR43566">
    <property type="entry name" value="CONSERVED PROTEIN"/>
    <property type="match status" value="1"/>
</dbReference>
<accession>A0A1M6NJ75</accession>
<proteinExistence type="predicted"/>
<feature type="domain" description="DUF4143" evidence="2">
    <location>
        <begin position="196"/>
        <end position="371"/>
    </location>
</feature>
<dbReference type="Proteomes" id="UP000184512">
    <property type="component" value="Unassembled WGS sequence"/>
</dbReference>
<keyword evidence="4" id="KW-1185">Reference proteome</keyword>
<reference evidence="3 4" key="1">
    <citation type="submission" date="2016-11" db="EMBL/GenBank/DDBJ databases">
        <authorList>
            <person name="Jaros S."/>
            <person name="Januszkiewicz K."/>
            <person name="Wedrychowicz H."/>
        </authorList>
    </citation>
    <scope>NUCLEOTIDE SEQUENCE [LARGE SCALE GENOMIC DNA]</scope>
    <source>
        <strain evidence="3 4">DSM 12906</strain>
    </source>
</reference>
<dbReference type="Pfam" id="PF13635">
    <property type="entry name" value="DUF4143"/>
    <property type="match status" value="1"/>
</dbReference>
<dbReference type="InterPro" id="IPR025420">
    <property type="entry name" value="DUF4143"/>
</dbReference>
<gene>
    <name evidence="3" type="ORF">SAMN02745244_03653</name>
</gene>
<protein>
    <recommendedName>
        <fullName evidence="5">AAA+ ATPase domain-containing protein</fullName>
    </recommendedName>
</protein>
<organism evidence="3 4">
    <name type="scientific">Tessaracoccus bendigoensis DSM 12906</name>
    <dbReference type="NCBI Taxonomy" id="1123357"/>
    <lineage>
        <taxon>Bacteria</taxon>
        <taxon>Bacillati</taxon>
        <taxon>Actinomycetota</taxon>
        <taxon>Actinomycetes</taxon>
        <taxon>Propionibacteriales</taxon>
        <taxon>Propionibacteriaceae</taxon>
        <taxon>Tessaracoccus</taxon>
    </lineage>
</organism>